<evidence type="ECO:0000256" key="2">
    <source>
        <dbReference type="ARBA" id="ARBA00005336"/>
    </source>
</evidence>
<protein>
    <recommendedName>
        <fullName evidence="3">beta-N-acetylhexosaminidase</fullName>
        <ecNumber evidence="3">3.2.1.52</ecNumber>
    </recommendedName>
</protein>
<dbReference type="Pfam" id="PF00933">
    <property type="entry name" value="Glyco_hydro_3"/>
    <property type="match status" value="1"/>
</dbReference>
<evidence type="ECO:0000256" key="4">
    <source>
        <dbReference type="ARBA" id="ARBA00022801"/>
    </source>
</evidence>
<accession>A0A4R3ZA88</accession>
<comment type="similarity">
    <text evidence="2">Belongs to the glycosyl hydrolase 3 family.</text>
</comment>
<evidence type="ECO:0000313" key="7">
    <source>
        <dbReference type="EMBL" id="TCW02771.1"/>
    </source>
</evidence>
<dbReference type="Proteomes" id="UP000295515">
    <property type="component" value="Unassembled WGS sequence"/>
</dbReference>
<dbReference type="InterPro" id="IPR050226">
    <property type="entry name" value="NagZ_Beta-hexosaminidase"/>
</dbReference>
<proteinExistence type="inferred from homology"/>
<dbReference type="EMBL" id="SMCQ01000001">
    <property type="protein sequence ID" value="TCW02771.1"/>
    <property type="molecule type" value="Genomic_DNA"/>
</dbReference>
<dbReference type="EC" id="3.2.1.52" evidence="3"/>
<name>A0A4R3ZA88_9FIRM</name>
<evidence type="ECO:0000256" key="5">
    <source>
        <dbReference type="ARBA" id="ARBA00023295"/>
    </source>
</evidence>
<dbReference type="PANTHER" id="PTHR30480:SF13">
    <property type="entry name" value="BETA-HEXOSAMINIDASE"/>
    <property type="match status" value="1"/>
</dbReference>
<dbReference type="InterPro" id="IPR017853">
    <property type="entry name" value="GH"/>
</dbReference>
<feature type="domain" description="Glycoside hydrolase family 3 N-terminal" evidence="6">
    <location>
        <begin position="49"/>
        <end position="388"/>
    </location>
</feature>
<evidence type="ECO:0000256" key="1">
    <source>
        <dbReference type="ARBA" id="ARBA00001231"/>
    </source>
</evidence>
<dbReference type="PROSITE" id="PS51257">
    <property type="entry name" value="PROKAR_LIPOPROTEIN"/>
    <property type="match status" value="1"/>
</dbReference>
<dbReference type="AlphaFoldDB" id="A0A4R3ZA88"/>
<organism evidence="7 8">
    <name type="scientific">Longibaculum muris</name>
    <dbReference type="NCBI Taxonomy" id="1796628"/>
    <lineage>
        <taxon>Bacteria</taxon>
        <taxon>Bacillati</taxon>
        <taxon>Bacillota</taxon>
        <taxon>Erysipelotrichia</taxon>
        <taxon>Erysipelotrichales</taxon>
        <taxon>Coprobacillaceae</taxon>
        <taxon>Longibaculum</taxon>
    </lineage>
</organism>
<dbReference type="Gene3D" id="3.20.20.300">
    <property type="entry name" value="Glycoside hydrolase, family 3, N-terminal domain"/>
    <property type="match status" value="1"/>
</dbReference>
<dbReference type="InterPro" id="IPR036962">
    <property type="entry name" value="Glyco_hydro_3_N_sf"/>
</dbReference>
<keyword evidence="4" id="KW-0378">Hydrolase</keyword>
<dbReference type="GeneID" id="98913901"/>
<keyword evidence="8" id="KW-1185">Reference proteome</keyword>
<evidence type="ECO:0000313" key="8">
    <source>
        <dbReference type="Proteomes" id="UP000295515"/>
    </source>
</evidence>
<sequence length="395" mass="44210">MKTKQLLQIFLITSLCLITACQKQEKPTVSVLTDEKKYDSAEELLEQMTLEEKIGQLFIIRPESLDSSLTNSQVHDPSRYGVTALSQSMIDTLQNYPVGGICMFSKNILNPDQIKTFTHDLQKASSIHLLMGIDEEGGSVSRIANNKNFHVTQYQNMAAIGQTNDQNQAYQVGQTIGHYLKEYSFNLDFAPVADVNTNPDNPVIGVRSFGRDATLVGQMVSEEIKGFHSENMMTCIKHFPGHGDTKTDTHLGYATTSKTWQDMQNCELIPFLKGIESHTDMIMVSHITALQVTNDHLPSSLSYEMISERLKNELGYDGIIITDSLAMQAITNQYSSSQAAVQAFEAGNDILLMPQDYKEAFKGIKEAVQNKEISETRLNHSVLKILRLKAKYKLI</sequence>
<gene>
    <name evidence="7" type="ORF">EDD60_10172</name>
</gene>
<dbReference type="GO" id="GO:0005975">
    <property type="term" value="P:carbohydrate metabolic process"/>
    <property type="evidence" value="ECO:0007669"/>
    <property type="project" value="InterPro"/>
</dbReference>
<comment type="caution">
    <text evidence="7">The sequence shown here is derived from an EMBL/GenBank/DDBJ whole genome shotgun (WGS) entry which is preliminary data.</text>
</comment>
<dbReference type="RefSeq" id="WP_066448515.1">
    <property type="nucleotide sequence ID" value="NZ_JANKBF010000001.1"/>
</dbReference>
<dbReference type="GO" id="GO:0009254">
    <property type="term" value="P:peptidoglycan turnover"/>
    <property type="evidence" value="ECO:0007669"/>
    <property type="project" value="TreeGrafter"/>
</dbReference>
<evidence type="ECO:0000256" key="3">
    <source>
        <dbReference type="ARBA" id="ARBA00012663"/>
    </source>
</evidence>
<dbReference type="PANTHER" id="PTHR30480">
    <property type="entry name" value="BETA-HEXOSAMINIDASE-RELATED"/>
    <property type="match status" value="1"/>
</dbReference>
<dbReference type="SUPFAM" id="SSF51445">
    <property type="entry name" value="(Trans)glycosidases"/>
    <property type="match status" value="1"/>
</dbReference>
<comment type="catalytic activity">
    <reaction evidence="1">
        <text>Hydrolysis of terminal non-reducing N-acetyl-D-hexosamine residues in N-acetyl-beta-D-hexosaminides.</text>
        <dbReference type="EC" id="3.2.1.52"/>
    </reaction>
</comment>
<reference evidence="7 8" key="1">
    <citation type="submission" date="2019-03" db="EMBL/GenBank/DDBJ databases">
        <title>Genomic Encyclopedia of Type Strains, Phase IV (KMG-IV): sequencing the most valuable type-strain genomes for metagenomic binning, comparative biology and taxonomic classification.</title>
        <authorList>
            <person name="Goeker M."/>
        </authorList>
    </citation>
    <scope>NUCLEOTIDE SEQUENCE [LARGE SCALE GENOMIC DNA]</scope>
    <source>
        <strain evidence="7 8">DSM 29487</strain>
    </source>
</reference>
<dbReference type="GO" id="GO:0004563">
    <property type="term" value="F:beta-N-acetylhexosaminidase activity"/>
    <property type="evidence" value="ECO:0007669"/>
    <property type="project" value="UniProtKB-EC"/>
</dbReference>
<evidence type="ECO:0000259" key="6">
    <source>
        <dbReference type="Pfam" id="PF00933"/>
    </source>
</evidence>
<dbReference type="InterPro" id="IPR001764">
    <property type="entry name" value="Glyco_hydro_3_N"/>
</dbReference>
<keyword evidence="5" id="KW-0326">Glycosidase</keyword>